<evidence type="ECO:0000256" key="1">
    <source>
        <dbReference type="SAM" id="MobiDB-lite"/>
    </source>
</evidence>
<proteinExistence type="predicted"/>
<dbReference type="AlphaFoldDB" id="A0A0A8XPM7"/>
<dbReference type="EMBL" id="GBRH01282131">
    <property type="protein sequence ID" value="JAD15764.1"/>
    <property type="molecule type" value="Transcribed_RNA"/>
</dbReference>
<organism evidence="2">
    <name type="scientific">Arundo donax</name>
    <name type="common">Giant reed</name>
    <name type="synonym">Donax arundinaceus</name>
    <dbReference type="NCBI Taxonomy" id="35708"/>
    <lineage>
        <taxon>Eukaryota</taxon>
        <taxon>Viridiplantae</taxon>
        <taxon>Streptophyta</taxon>
        <taxon>Embryophyta</taxon>
        <taxon>Tracheophyta</taxon>
        <taxon>Spermatophyta</taxon>
        <taxon>Magnoliopsida</taxon>
        <taxon>Liliopsida</taxon>
        <taxon>Poales</taxon>
        <taxon>Poaceae</taxon>
        <taxon>PACMAD clade</taxon>
        <taxon>Arundinoideae</taxon>
        <taxon>Arundineae</taxon>
        <taxon>Arundo</taxon>
    </lineage>
</organism>
<accession>A0A0A8XPM7</accession>
<sequence>MAIMTQLHAQSMARKPHRRASFRVCTARRLGSRRHHTVSVPPSSSCSYVKPAAAFLTVAWVSGNQLRRR</sequence>
<name>A0A0A8XPM7_ARUDO</name>
<protein>
    <submittedName>
        <fullName evidence="2">Uncharacterized protein</fullName>
    </submittedName>
</protein>
<reference evidence="2" key="2">
    <citation type="journal article" date="2015" name="Data Brief">
        <title>Shoot transcriptome of the giant reed, Arundo donax.</title>
        <authorList>
            <person name="Barrero R.A."/>
            <person name="Guerrero F.D."/>
            <person name="Moolhuijzen P."/>
            <person name="Goolsby J.A."/>
            <person name="Tidwell J."/>
            <person name="Bellgard S.E."/>
            <person name="Bellgard M.I."/>
        </authorList>
    </citation>
    <scope>NUCLEOTIDE SEQUENCE</scope>
    <source>
        <tissue evidence="2">Shoot tissue taken approximately 20 cm above the soil surface</tissue>
    </source>
</reference>
<reference evidence="2" key="1">
    <citation type="submission" date="2014-09" db="EMBL/GenBank/DDBJ databases">
        <authorList>
            <person name="Magalhaes I.L.F."/>
            <person name="Oliveira U."/>
            <person name="Santos F.R."/>
            <person name="Vidigal T.H.D.A."/>
            <person name="Brescovit A.D."/>
            <person name="Santos A.J."/>
        </authorList>
    </citation>
    <scope>NUCLEOTIDE SEQUENCE</scope>
    <source>
        <tissue evidence="2">Shoot tissue taken approximately 20 cm above the soil surface</tissue>
    </source>
</reference>
<evidence type="ECO:0000313" key="2">
    <source>
        <dbReference type="EMBL" id="JAD15764.1"/>
    </source>
</evidence>
<feature type="region of interest" description="Disordered" evidence="1">
    <location>
        <begin position="1"/>
        <end position="20"/>
    </location>
</feature>